<dbReference type="NCBIfam" id="TIGR01494">
    <property type="entry name" value="ATPase_P-type"/>
    <property type="match status" value="2"/>
</dbReference>
<dbReference type="InterPro" id="IPR001757">
    <property type="entry name" value="P_typ_ATPase"/>
</dbReference>
<dbReference type="Gene3D" id="1.20.1110.10">
    <property type="entry name" value="Calcium-transporting ATPase, transmembrane domain"/>
    <property type="match status" value="1"/>
</dbReference>
<feature type="transmembrane region" description="Helical" evidence="8">
    <location>
        <begin position="689"/>
        <end position="708"/>
    </location>
</feature>
<evidence type="ECO:0000313" key="10">
    <source>
        <dbReference type="EMBL" id="MCI4683327.1"/>
    </source>
</evidence>
<keyword evidence="2 8" id="KW-0812">Transmembrane</keyword>
<organism evidence="10 11">
    <name type="scientific">Candidatus Rhodoblastus alkanivorans</name>
    <dbReference type="NCBI Taxonomy" id="2954117"/>
    <lineage>
        <taxon>Bacteria</taxon>
        <taxon>Pseudomonadati</taxon>
        <taxon>Pseudomonadota</taxon>
        <taxon>Alphaproteobacteria</taxon>
        <taxon>Hyphomicrobiales</taxon>
        <taxon>Rhodoblastaceae</taxon>
        <taxon>Rhodoblastus</taxon>
    </lineage>
</organism>
<dbReference type="Pfam" id="PF00690">
    <property type="entry name" value="Cation_ATPase_N"/>
    <property type="match status" value="1"/>
</dbReference>
<dbReference type="SUPFAM" id="SSF56784">
    <property type="entry name" value="HAD-like"/>
    <property type="match status" value="1"/>
</dbReference>
<keyword evidence="7 8" id="KW-0472">Membrane</keyword>
<dbReference type="Gene3D" id="3.40.1110.10">
    <property type="entry name" value="Calcium-transporting ATPase, cytoplasmic domain N"/>
    <property type="match status" value="1"/>
</dbReference>
<dbReference type="InterPro" id="IPR059000">
    <property type="entry name" value="ATPase_P-type_domA"/>
</dbReference>
<feature type="transmembrane region" description="Helical" evidence="8">
    <location>
        <begin position="650"/>
        <end position="677"/>
    </location>
</feature>
<dbReference type="Proteomes" id="UP001139104">
    <property type="component" value="Unassembled WGS sequence"/>
</dbReference>
<dbReference type="SFLD" id="SFLDG00002">
    <property type="entry name" value="C1.7:_P-type_atpase_like"/>
    <property type="match status" value="1"/>
</dbReference>
<comment type="subcellular location">
    <subcellularLocation>
        <location evidence="1">Membrane</location>
        <topology evidence="1">Multi-pass membrane protein</topology>
    </subcellularLocation>
</comment>
<evidence type="ECO:0000256" key="5">
    <source>
        <dbReference type="ARBA" id="ARBA00022967"/>
    </source>
</evidence>
<evidence type="ECO:0000259" key="9">
    <source>
        <dbReference type="SMART" id="SM00831"/>
    </source>
</evidence>
<dbReference type="InterPro" id="IPR044492">
    <property type="entry name" value="P_typ_ATPase_HD_dom"/>
</dbReference>
<dbReference type="InterPro" id="IPR023214">
    <property type="entry name" value="HAD_sf"/>
</dbReference>
<keyword evidence="4" id="KW-0067">ATP-binding</keyword>
<sequence>MTNVPSKPIGSGAHDQAGLSSEAARRLLAEYGFNEVAEAKRNAAAALLSHFWAPVPWMLEAAVLLQVLIREYLEAAVIGGLLAFNALLSFLQGKRAEAALAALKSRLALTASVRRDGAWVMLPAREIVPGDVVKLSLGAIVPADVRLVSGSVLLDQSMITGESLPAEAGVNDATYAGAMVRRGEAEAVVTATGPRTYSGRAAELVRIAHGPSAEQSAILRVVRNLAMFNGLVLLLMAAYARAHDMSGTHLIALTLTVILASVPVALPATFTLASALGAQRLIRHGVLPTRLSAVHDAAAMDVLCSDKTGTLTQNTLKVAAVRAFSGFSEQEVLALAAAASSEGGKDPVDSAVRAAAEERGAAPEQALNFVPFDPATKFSEALIARDGTTWRVVKGAFATVAALAATSAEATGSANELATRGSRVLAIGCGPAQNFRVAGLIALSDPPRADAAPLISELASLGVATVMVTGDAAPTAGAVARAIGLSGPICPAPRIPDRVAPADFGVFAGVFPEDKFRLVKAFQTSGHTVGMCGDGANDAPALRQAQIGIAVSTATDVAKSAAGLVLTEPGLGGIVAAVKEGRATFQRILTYTINALLKKIEMVLFLGGGLVMTGDAVLTPILMALLLVTNDFLTMSLTTDRARPSPRPEVWLIGPITAVAVALGLVKLAFSTAVLAVGRFGLGLSIGPLRTLAFFTMVVDAQATVYVIRERRRLWSSWPGAWVVLSSAVDLGIGSFVSLSGWLTPALPVGALIGLIAAAAAFALLLDAVKAPVLRRLGIV</sequence>
<feature type="transmembrane region" description="Helical" evidence="8">
    <location>
        <begin position="720"/>
        <end position="743"/>
    </location>
</feature>
<keyword evidence="11" id="KW-1185">Reference proteome</keyword>
<accession>A0ABS9Z7Z8</accession>
<dbReference type="Gene3D" id="2.70.150.10">
    <property type="entry name" value="Calcium-transporting ATPase, cytoplasmic transduction domain A"/>
    <property type="match status" value="1"/>
</dbReference>
<evidence type="ECO:0000256" key="3">
    <source>
        <dbReference type="ARBA" id="ARBA00022741"/>
    </source>
</evidence>
<dbReference type="SFLD" id="SFLDS00003">
    <property type="entry name" value="Haloacid_Dehalogenase"/>
    <property type="match status" value="1"/>
</dbReference>
<dbReference type="PROSITE" id="PS00154">
    <property type="entry name" value="ATPASE_E1_E2"/>
    <property type="match status" value="1"/>
</dbReference>
<evidence type="ECO:0000256" key="8">
    <source>
        <dbReference type="SAM" id="Phobius"/>
    </source>
</evidence>
<feature type="transmembrane region" description="Helical" evidence="8">
    <location>
        <begin position="617"/>
        <end position="638"/>
    </location>
</feature>
<dbReference type="SUPFAM" id="SSF81653">
    <property type="entry name" value="Calcium ATPase, transduction domain A"/>
    <property type="match status" value="1"/>
</dbReference>
<dbReference type="InterPro" id="IPR018303">
    <property type="entry name" value="ATPase_P-typ_P_site"/>
</dbReference>
<dbReference type="PRINTS" id="PR00119">
    <property type="entry name" value="CATATPASE"/>
</dbReference>
<name>A0ABS9Z7Z8_9HYPH</name>
<evidence type="ECO:0000256" key="2">
    <source>
        <dbReference type="ARBA" id="ARBA00022692"/>
    </source>
</evidence>
<feature type="transmembrane region" description="Helical" evidence="8">
    <location>
        <begin position="225"/>
        <end position="242"/>
    </location>
</feature>
<keyword evidence="5" id="KW-1278">Translocase</keyword>
<evidence type="ECO:0000256" key="6">
    <source>
        <dbReference type="ARBA" id="ARBA00022989"/>
    </source>
</evidence>
<comment type="caution">
    <text evidence="10">The sequence shown here is derived from an EMBL/GenBank/DDBJ whole genome shotgun (WGS) entry which is preliminary data.</text>
</comment>
<gene>
    <name evidence="10" type="ORF">K2U94_11195</name>
</gene>
<protein>
    <submittedName>
        <fullName evidence="10">HAD-IC family P-type ATPase</fullName>
    </submittedName>
</protein>
<feature type="domain" description="Cation-transporting P-type ATPase N-terminal" evidence="9">
    <location>
        <begin position="11"/>
        <end position="71"/>
    </location>
</feature>
<dbReference type="Gene3D" id="3.40.50.1000">
    <property type="entry name" value="HAD superfamily/HAD-like"/>
    <property type="match status" value="1"/>
</dbReference>
<dbReference type="SFLD" id="SFLDF00027">
    <property type="entry name" value="p-type_atpase"/>
    <property type="match status" value="1"/>
</dbReference>
<dbReference type="Pfam" id="PF00122">
    <property type="entry name" value="E1-E2_ATPase"/>
    <property type="match status" value="1"/>
</dbReference>
<dbReference type="InterPro" id="IPR004014">
    <property type="entry name" value="ATPase_P-typ_cation-transptr_N"/>
</dbReference>
<dbReference type="InterPro" id="IPR023299">
    <property type="entry name" value="ATPase_P-typ_cyto_dom_N"/>
</dbReference>
<keyword evidence="3" id="KW-0547">Nucleotide-binding</keyword>
<feature type="transmembrane region" description="Helical" evidence="8">
    <location>
        <begin position="248"/>
        <end position="273"/>
    </location>
</feature>
<dbReference type="InterPro" id="IPR023298">
    <property type="entry name" value="ATPase_P-typ_TM_dom_sf"/>
</dbReference>
<evidence type="ECO:0000256" key="7">
    <source>
        <dbReference type="ARBA" id="ARBA00023136"/>
    </source>
</evidence>
<evidence type="ECO:0000256" key="1">
    <source>
        <dbReference type="ARBA" id="ARBA00004141"/>
    </source>
</evidence>
<feature type="transmembrane region" description="Helical" evidence="8">
    <location>
        <begin position="749"/>
        <end position="769"/>
    </location>
</feature>
<dbReference type="EMBL" id="JAIVFP010000001">
    <property type="protein sequence ID" value="MCI4683327.1"/>
    <property type="molecule type" value="Genomic_DNA"/>
</dbReference>
<dbReference type="InterPro" id="IPR036412">
    <property type="entry name" value="HAD-like_sf"/>
</dbReference>
<keyword evidence="6 8" id="KW-1133">Transmembrane helix</keyword>
<reference evidence="10" key="1">
    <citation type="journal article" date="2022" name="ISME J.">
        <title>Identification of active gaseous-alkane degraders at natural gas seeps.</title>
        <authorList>
            <person name="Farhan Ul Haque M."/>
            <person name="Hernandez M."/>
            <person name="Crombie A.T."/>
            <person name="Murrell J.C."/>
        </authorList>
    </citation>
    <scope>NUCLEOTIDE SEQUENCE</scope>
    <source>
        <strain evidence="10">PC2</strain>
    </source>
</reference>
<proteinExistence type="predicted"/>
<evidence type="ECO:0000313" key="11">
    <source>
        <dbReference type="Proteomes" id="UP001139104"/>
    </source>
</evidence>
<dbReference type="RefSeq" id="WP_243067287.1">
    <property type="nucleotide sequence ID" value="NZ_JAIVFK010000041.1"/>
</dbReference>
<evidence type="ECO:0000256" key="4">
    <source>
        <dbReference type="ARBA" id="ARBA00022840"/>
    </source>
</evidence>
<dbReference type="PRINTS" id="PR00120">
    <property type="entry name" value="HATPASE"/>
</dbReference>
<dbReference type="PANTHER" id="PTHR42861">
    <property type="entry name" value="CALCIUM-TRANSPORTING ATPASE"/>
    <property type="match status" value="1"/>
</dbReference>
<dbReference type="Pfam" id="PF00702">
    <property type="entry name" value="Hydrolase"/>
    <property type="match status" value="1"/>
</dbReference>
<dbReference type="InterPro" id="IPR008250">
    <property type="entry name" value="ATPase_P-typ_transduc_dom_A_sf"/>
</dbReference>
<dbReference type="SMART" id="SM00831">
    <property type="entry name" value="Cation_ATPase_N"/>
    <property type="match status" value="1"/>
</dbReference>
<dbReference type="SUPFAM" id="SSF81665">
    <property type="entry name" value="Calcium ATPase, transmembrane domain M"/>
    <property type="match status" value="1"/>
</dbReference>